<dbReference type="EMBL" id="CP004267">
    <property type="protein sequence ID" value="AHH06378.1"/>
    <property type="molecule type" value="Genomic_DNA"/>
</dbReference>
<reference evidence="1" key="1">
    <citation type="submission" date="2013-02" db="EMBL/GenBank/DDBJ databases">
        <title>Comparative genomics of Borrelia species.</title>
        <authorList>
            <person name="Schwan T.G."/>
            <person name="Raffel S.J."/>
            <person name="Porcella S.F."/>
        </authorList>
    </citation>
    <scope>NUCLEOTIDE SEQUENCE [LARGE SCALE GENOMIC DNA]</scope>
    <source>
        <strain evidence="1">DOU</strain>
    </source>
</reference>
<sequence>MIIIFLFLFSISNLYSFLEFGKDEKFDLIDDFGEIKNDTLNIGIKLRALDTYFSIFSNNYKVLYSKNKINEYDKSVLIIFDKDLNFNLEFFGDFVYKDNKVFLMDNKNFDIVVVDQYNRQIINPLFVIKNSNNLNIISSFFVSELFLKSKDDIVFSLKENVDLDLELGNYTLVLNFLKRDVAKESKILSGIYYFEVLLNNNSVFRIDFQSIYLNGNSYVVSGNKNYNLNVFDLKKNNGSIKIDNLEFTNGSNEIKIKYGDVYNVENSLTYRFTLNG</sequence>
<evidence type="ECO:0000313" key="2">
    <source>
        <dbReference type="Proteomes" id="UP000019337"/>
    </source>
</evidence>
<gene>
    <name evidence="1" type="ORF">BCD_0312</name>
</gene>
<name>W5SID6_9SPIR</name>
<protein>
    <submittedName>
        <fullName evidence="1">Uncharacterized protein</fullName>
    </submittedName>
</protein>
<organism evidence="1 2">
    <name type="scientific">Borrelia crocidurae DOU</name>
    <dbReference type="NCBI Taxonomy" id="1293575"/>
    <lineage>
        <taxon>Bacteria</taxon>
        <taxon>Pseudomonadati</taxon>
        <taxon>Spirochaetota</taxon>
        <taxon>Spirochaetia</taxon>
        <taxon>Spirochaetales</taxon>
        <taxon>Borreliaceae</taxon>
        <taxon>Borrelia</taxon>
    </lineage>
</organism>
<proteinExistence type="predicted"/>
<dbReference type="RefSeq" id="WP_051480202.1">
    <property type="nucleotide sequence ID" value="NZ_CP004267.1"/>
</dbReference>
<dbReference type="Proteomes" id="UP000019337">
    <property type="component" value="Chromosome"/>
</dbReference>
<accession>W5SID6</accession>
<dbReference type="AlphaFoldDB" id="W5SID6"/>
<evidence type="ECO:0000313" key="1">
    <source>
        <dbReference type="EMBL" id="AHH06378.1"/>
    </source>
</evidence>
<dbReference type="HOGENOM" id="CLU_1007108_0_0_12"/>
<dbReference type="PATRIC" id="fig|1293575.3.peg.317"/>
<keyword evidence="2" id="KW-1185">Reference proteome</keyword>